<dbReference type="InterPro" id="IPR018247">
    <property type="entry name" value="EF_Hand_1_Ca_BS"/>
</dbReference>
<evidence type="ECO:0000313" key="6">
    <source>
        <dbReference type="Proteomes" id="UP000318470"/>
    </source>
</evidence>
<evidence type="ECO:0000259" key="4">
    <source>
        <dbReference type="PROSITE" id="PS50222"/>
    </source>
</evidence>
<dbReference type="RefSeq" id="YP_009845678.1">
    <property type="nucleotide sequence ID" value="NC_048765.1"/>
</dbReference>
<dbReference type="GO" id="GO:0008270">
    <property type="term" value="F:zinc ion binding"/>
    <property type="evidence" value="ECO:0007669"/>
    <property type="project" value="InterPro"/>
</dbReference>
<reference evidence="5 6" key="1">
    <citation type="submission" date="2019-04" db="EMBL/GenBank/DDBJ databases">
        <authorList>
            <person name="Gao M."/>
            <person name="Bai C."/>
            <person name="Tong Y."/>
            <person name="Xu X."/>
        </authorList>
    </citation>
    <scope>NUCLEOTIDE SEQUENCE [LARGE SCALE GENOMIC DNA]</scope>
    <source>
        <strain evidence="5 6">Vibrio alginolyticus VA1</strain>
    </source>
</reference>
<organism evidence="5 6">
    <name type="scientific">Vibrio phage VAP7</name>
    <dbReference type="NCBI Taxonomy" id="2584487"/>
    <lineage>
        <taxon>Viruses</taxon>
        <taxon>Duplodnaviria</taxon>
        <taxon>Heunggongvirae</taxon>
        <taxon>Uroviricota</taxon>
        <taxon>Caudoviricetes</taxon>
        <taxon>Pantevenvirales</taxon>
        <taxon>Ackermannviridae</taxon>
        <taxon>Vapseptimavirus</taxon>
        <taxon>Vapseptimavirus VAP7</taxon>
    </lineage>
</organism>
<dbReference type="PANTHER" id="PTHR11022">
    <property type="entry name" value="PEPTIDOGLYCAN RECOGNITION PROTEIN"/>
    <property type="match status" value="1"/>
</dbReference>
<accession>A0A4Y5TV11</accession>
<keyword evidence="2" id="KW-0929">Antimicrobial</keyword>
<evidence type="ECO:0000256" key="1">
    <source>
        <dbReference type="ARBA" id="ARBA00007553"/>
    </source>
</evidence>
<dbReference type="Pfam" id="PF01510">
    <property type="entry name" value="Amidase_2"/>
    <property type="match status" value="1"/>
</dbReference>
<dbReference type="GO" id="GO:0001897">
    <property type="term" value="P:symbiont-mediated cytolysis of host cell"/>
    <property type="evidence" value="ECO:0007669"/>
    <property type="project" value="UniProtKB-ARBA"/>
</dbReference>
<dbReference type="KEGG" id="vg:55616041"/>
<dbReference type="GO" id="GO:0008745">
    <property type="term" value="F:N-acetylmuramoyl-L-alanine amidase activity"/>
    <property type="evidence" value="ECO:0007669"/>
    <property type="project" value="InterPro"/>
</dbReference>
<dbReference type="InterPro" id="IPR002502">
    <property type="entry name" value="Amidase_domain"/>
</dbReference>
<dbReference type="EMBL" id="MK795384">
    <property type="protein sequence ID" value="QDB73204.1"/>
    <property type="molecule type" value="Genomic_DNA"/>
</dbReference>
<sequence length="164" mass="18528">MFLDKDKLHQLLSNEWKFITVHATATPPDQDHDVASIRKMHLRRGFNDIGYHVLIKRDGTIELGRPFNRWGAHVKGHNRNNLGIVLVGGIDSNGKAEDNFTPEQYDSLREVLIDLVGVLGIKDGNIKGHRDWSPDLNGDGKITPNEFIKMCPCFDVKTFLDNLA</sequence>
<dbReference type="CDD" id="cd06583">
    <property type="entry name" value="PGRP"/>
    <property type="match status" value="1"/>
</dbReference>
<feature type="domain" description="EF-hand" evidence="4">
    <location>
        <begin position="135"/>
        <end position="157"/>
    </location>
</feature>
<evidence type="ECO:0000256" key="3">
    <source>
        <dbReference type="ARBA" id="ARBA00022638"/>
    </source>
</evidence>
<dbReference type="InterPro" id="IPR015510">
    <property type="entry name" value="PGRP"/>
</dbReference>
<dbReference type="InterPro" id="IPR002048">
    <property type="entry name" value="EF_hand_dom"/>
</dbReference>
<dbReference type="SMR" id="A0A4Y5TV11"/>
<protein>
    <submittedName>
        <fullName evidence="5">Lysozyme</fullName>
    </submittedName>
</protein>
<evidence type="ECO:0000256" key="2">
    <source>
        <dbReference type="ARBA" id="ARBA00022529"/>
    </source>
</evidence>
<dbReference type="GeneID" id="55616041"/>
<keyword evidence="6" id="KW-1185">Reference proteome</keyword>
<proteinExistence type="inferred from homology"/>
<dbReference type="Gene3D" id="3.40.80.10">
    <property type="entry name" value="Peptidoglycan recognition protein-like"/>
    <property type="match status" value="1"/>
</dbReference>
<dbReference type="SMART" id="SM00644">
    <property type="entry name" value="Ami_2"/>
    <property type="match status" value="1"/>
</dbReference>
<name>A0A4Y5TV11_9CAUD</name>
<dbReference type="GO" id="GO:0042742">
    <property type="term" value="P:defense response to bacterium"/>
    <property type="evidence" value="ECO:0007669"/>
    <property type="project" value="UniProtKB-KW"/>
</dbReference>
<dbReference type="SUPFAM" id="SSF55846">
    <property type="entry name" value="N-acetylmuramoyl-L-alanine amidase-like"/>
    <property type="match status" value="1"/>
</dbReference>
<dbReference type="InterPro" id="IPR036505">
    <property type="entry name" value="Amidase/PGRP_sf"/>
</dbReference>
<dbReference type="GO" id="GO:0005509">
    <property type="term" value="F:calcium ion binding"/>
    <property type="evidence" value="ECO:0007669"/>
    <property type="project" value="InterPro"/>
</dbReference>
<dbReference type="PROSITE" id="PS00018">
    <property type="entry name" value="EF_HAND_1"/>
    <property type="match status" value="1"/>
</dbReference>
<comment type="similarity">
    <text evidence="1">Belongs to the N-acetylmuramoyl-L-alanine amidase 2 family.</text>
</comment>
<keyword evidence="3" id="KW-0081">Bacteriolytic enzyme</keyword>
<dbReference type="Proteomes" id="UP000318470">
    <property type="component" value="Segment"/>
</dbReference>
<dbReference type="GO" id="GO:0009253">
    <property type="term" value="P:peptidoglycan catabolic process"/>
    <property type="evidence" value="ECO:0007669"/>
    <property type="project" value="InterPro"/>
</dbReference>
<dbReference type="PROSITE" id="PS50222">
    <property type="entry name" value="EF_HAND_2"/>
    <property type="match status" value="1"/>
</dbReference>
<dbReference type="PANTHER" id="PTHR11022:SF41">
    <property type="entry name" value="PEPTIDOGLYCAN-RECOGNITION PROTEIN LC-RELATED"/>
    <property type="match status" value="1"/>
</dbReference>
<dbReference type="InterPro" id="IPR006619">
    <property type="entry name" value="PGRP_domain_met/bac"/>
</dbReference>
<evidence type="ECO:0000313" key="5">
    <source>
        <dbReference type="EMBL" id="QDB73204.1"/>
    </source>
</evidence>
<dbReference type="SMART" id="SM00701">
    <property type="entry name" value="PGRP"/>
    <property type="match status" value="1"/>
</dbReference>